<dbReference type="EMBL" id="MLBF01000047">
    <property type="protein sequence ID" value="OLN28078.1"/>
    <property type="molecule type" value="Genomic_DNA"/>
</dbReference>
<reference evidence="1 2" key="1">
    <citation type="submission" date="2016-09" db="EMBL/GenBank/DDBJ databases">
        <title>Complete genome of Desulfosporosinus sp. OL.</title>
        <authorList>
            <person name="Mardanov A."/>
            <person name="Beletsky A."/>
            <person name="Panova A."/>
            <person name="Karnachuk O."/>
            <person name="Ravin N."/>
        </authorList>
    </citation>
    <scope>NUCLEOTIDE SEQUENCE [LARGE SCALE GENOMIC DNA]</scope>
    <source>
        <strain evidence="1 2">OL</strain>
    </source>
</reference>
<evidence type="ECO:0008006" key="3">
    <source>
        <dbReference type="Google" id="ProtNLM"/>
    </source>
</evidence>
<keyword evidence="2" id="KW-1185">Reference proteome</keyword>
<dbReference type="STRING" id="1888891.DSOL_4222"/>
<name>A0A1Q8QLD4_9FIRM</name>
<dbReference type="PANTHER" id="PTHR40056:SF1">
    <property type="entry name" value="DUF1836 DOMAIN-CONTAINING PROTEIN"/>
    <property type="match status" value="1"/>
</dbReference>
<accession>A0A1Q8QLD4</accession>
<organism evidence="1 2">
    <name type="scientific">Desulfosporosinus metallidurans</name>
    <dbReference type="NCBI Taxonomy" id="1888891"/>
    <lineage>
        <taxon>Bacteria</taxon>
        <taxon>Bacillati</taxon>
        <taxon>Bacillota</taxon>
        <taxon>Clostridia</taxon>
        <taxon>Eubacteriales</taxon>
        <taxon>Desulfitobacteriaceae</taxon>
        <taxon>Desulfosporosinus</taxon>
    </lineage>
</organism>
<dbReference type="AlphaFoldDB" id="A0A1Q8QLD4"/>
<evidence type="ECO:0000313" key="1">
    <source>
        <dbReference type="EMBL" id="OLN28078.1"/>
    </source>
</evidence>
<proteinExistence type="predicted"/>
<comment type="caution">
    <text evidence="1">The sequence shown here is derived from an EMBL/GenBank/DDBJ whole genome shotgun (WGS) entry which is preliminary data.</text>
</comment>
<dbReference type="Proteomes" id="UP000186102">
    <property type="component" value="Unassembled WGS sequence"/>
</dbReference>
<dbReference type="OrthoDB" id="3191472at2"/>
<evidence type="ECO:0000313" key="2">
    <source>
        <dbReference type="Proteomes" id="UP000186102"/>
    </source>
</evidence>
<dbReference type="Pfam" id="PF08876">
    <property type="entry name" value="DUF1836"/>
    <property type="match status" value="1"/>
</dbReference>
<dbReference type="RefSeq" id="WP_075366594.1">
    <property type="nucleotide sequence ID" value="NZ_MLBF01000047.1"/>
</dbReference>
<dbReference type="PANTHER" id="PTHR40056">
    <property type="entry name" value="HYPOTHETICAL CYTOSOLIC PROTEIN"/>
    <property type="match status" value="1"/>
</dbReference>
<protein>
    <recommendedName>
        <fullName evidence="3">DUF1836 domain-containing protein</fullName>
    </recommendedName>
</protein>
<sequence length="201" mass="23388">MKTSYLTEIMEIVNTLEPKAKALPYLELDSMMLSQVVEVAQRVGQNDINNTHIQNWVRRKYLPSPQKKKYNREQVANILLINDLRNILSLEEASRLLGFVNQTLADNSDDRINPSKLYQYYCEIFDRTQLDWQKSVEQLANEVDDSLTDEEMNEEDKEKVAVTLVILNLLARGNLYKQIAEHWLKILPKEPEHELNPSKGS</sequence>
<gene>
    <name evidence="1" type="ORF">DSOL_4222</name>
</gene>
<dbReference type="InterPro" id="IPR014975">
    <property type="entry name" value="DUF1836"/>
</dbReference>